<dbReference type="Pfam" id="PF20436">
    <property type="entry name" value="LonB_AAA-LID"/>
    <property type="match status" value="1"/>
</dbReference>
<organism evidence="4 5">
    <name type="scientific">Alkalihalobacterium chitinilyticum</name>
    <dbReference type="NCBI Taxonomy" id="2980103"/>
    <lineage>
        <taxon>Bacteria</taxon>
        <taxon>Bacillati</taxon>
        <taxon>Bacillota</taxon>
        <taxon>Bacilli</taxon>
        <taxon>Bacillales</taxon>
        <taxon>Bacillaceae</taxon>
        <taxon>Alkalihalobacterium</taxon>
    </lineage>
</organism>
<keyword evidence="5" id="KW-1185">Reference proteome</keyword>
<dbReference type="SUPFAM" id="SSF52540">
    <property type="entry name" value="P-loop containing nucleoside triphosphate hydrolases"/>
    <property type="match status" value="1"/>
</dbReference>
<dbReference type="InterPro" id="IPR027065">
    <property type="entry name" value="Lon_Prtase"/>
</dbReference>
<dbReference type="PROSITE" id="PS51786">
    <property type="entry name" value="LON_PROTEOLYTIC"/>
    <property type="match status" value="1"/>
</dbReference>
<dbReference type="SUPFAM" id="SSF54211">
    <property type="entry name" value="Ribosomal protein S5 domain 2-like"/>
    <property type="match status" value="1"/>
</dbReference>
<dbReference type="Proteomes" id="UP001148125">
    <property type="component" value="Unassembled WGS sequence"/>
</dbReference>
<dbReference type="PANTHER" id="PTHR10046">
    <property type="entry name" value="ATP DEPENDENT LON PROTEASE FAMILY MEMBER"/>
    <property type="match status" value="1"/>
</dbReference>
<comment type="similarity">
    <text evidence="2">Belongs to the peptidase S16 family.</text>
</comment>
<evidence type="ECO:0000256" key="2">
    <source>
        <dbReference type="PROSITE-ProRule" id="PRU01122"/>
    </source>
</evidence>
<dbReference type="InterPro" id="IPR046843">
    <property type="entry name" value="LonB_AAA-LID"/>
</dbReference>
<feature type="active site" evidence="2">
    <location>
        <position position="667"/>
    </location>
</feature>
<keyword evidence="1 2" id="KW-0645">Protease</keyword>
<dbReference type="Pfam" id="PF13654">
    <property type="entry name" value="AAA_32"/>
    <property type="match status" value="1"/>
</dbReference>
<evidence type="ECO:0000259" key="3">
    <source>
        <dbReference type="PROSITE" id="PS51786"/>
    </source>
</evidence>
<sequence length="817" mass="92829">MNRVSLEKIEKKKLTYDQLTNRMDPSQFPFETTADAGSLTGEMIGQERAVQAIDFGLTVKQEGYNLFLVGPSGTGKTTFAKSKVKEVAATKSTPSDWIYVYNFAHSDQPIAISLPPGQGVIFQKDISEFITEVRQEIEKVLSSKDFEQSKVDIIQYYEETINLQWQDLDDLAYNEYFQIERNSSSLMAIPLDENREAHTEETYRNLSNEQKQQIAEKTRELNKRLTEINRRTALLERDLKKSIQDLEENTILETIHPYIELLVKKYPGQEKLAEYIMSLEKDIIKNWQDLIDSHMDQEEDLFASLLQKNEKKDDSRYHVNVFIDNSEVKGAPVIHENNPTYTNLFGKFDFKSAFGSLMTSFSMMKPGAFHLANGGYIILQASDLLTNPYSWNALKRMLKTGELRIENLLEDSGNSVVSAGLKPEPIPVEMKVILIGTIDIYRLLFTYDEDFKKFFKVKVDFDVEMERNDEHCMKYASFIHTYCKTQNLLHYTKEAVGRVIDYSTRLSNNQNKLTTCFHEITELLVEANYWATLEKAVSVTAIHVDKALKERKQRSNLIEEKINGSIEEGTIMIETEGEKVGQINGLSVLSTGNYTFGQPNKITARTYIGSKGIINIDRESYLSGPIHSKGLFILSGYLQGEFAKDHPLPLAASITFEQSYDMVDGDSASSTELYGILSSLADLPINQGIAVTGSVNQFGEVQPIGGVNEKIEGFYYTCKLRGLTGTQGVIIPIQNVKNLMLDEEVVTAVKDRQFSIWAIESIQEGIELLTGYEAGAYDPIHGYPEGTIYHRVELRLNEMVQWFRKNGSNERRQSECL</sequence>
<dbReference type="Pfam" id="PF05362">
    <property type="entry name" value="Lon_C"/>
    <property type="match status" value="1"/>
</dbReference>
<proteinExistence type="inferred from homology"/>
<dbReference type="RefSeq" id="WP_275116938.1">
    <property type="nucleotide sequence ID" value="NZ_JAOTPO010000002.1"/>
</dbReference>
<dbReference type="InterPro" id="IPR041699">
    <property type="entry name" value="AAA_32"/>
</dbReference>
<evidence type="ECO:0000313" key="4">
    <source>
        <dbReference type="EMBL" id="MDE5412301.1"/>
    </source>
</evidence>
<dbReference type="InterPro" id="IPR014721">
    <property type="entry name" value="Ribsml_uS5_D2-typ_fold_subgr"/>
</dbReference>
<dbReference type="Gene3D" id="3.30.230.10">
    <property type="match status" value="1"/>
</dbReference>
<dbReference type="PRINTS" id="PR00830">
    <property type="entry name" value="ENDOLAPTASE"/>
</dbReference>
<dbReference type="EC" id="3.4.21.53" evidence="2"/>
<reference evidence="4" key="1">
    <citation type="submission" date="2024-05" db="EMBL/GenBank/DDBJ databases">
        <title>Alkalihalobacillus sp. strain MEB203 novel alkaliphilic bacterium from Lonar Lake, India.</title>
        <authorList>
            <person name="Joshi A."/>
            <person name="Thite S."/>
            <person name="Mengade P."/>
        </authorList>
    </citation>
    <scope>NUCLEOTIDE SEQUENCE</scope>
    <source>
        <strain evidence="4">MEB 203</strain>
    </source>
</reference>
<dbReference type="Gene3D" id="3.40.50.300">
    <property type="entry name" value="P-loop containing nucleotide triphosphate hydrolases"/>
    <property type="match status" value="2"/>
</dbReference>
<dbReference type="EMBL" id="JAOTPO010000002">
    <property type="protein sequence ID" value="MDE5412301.1"/>
    <property type="molecule type" value="Genomic_DNA"/>
</dbReference>
<keyword evidence="2" id="KW-0720">Serine protease</keyword>
<dbReference type="InterPro" id="IPR046844">
    <property type="entry name" value="Lon-like_helical"/>
</dbReference>
<accession>A0ABT5VA14</accession>
<dbReference type="Gene3D" id="1.10.8.60">
    <property type="match status" value="1"/>
</dbReference>
<keyword evidence="2" id="KW-0378">Hydrolase</keyword>
<evidence type="ECO:0000256" key="1">
    <source>
        <dbReference type="ARBA" id="ARBA00022670"/>
    </source>
</evidence>
<dbReference type="SUPFAM" id="SSF53795">
    <property type="entry name" value="PEP carboxykinase-like"/>
    <property type="match status" value="1"/>
</dbReference>
<dbReference type="InterPro" id="IPR008269">
    <property type="entry name" value="Lon_proteolytic"/>
</dbReference>
<comment type="caution">
    <text evidence="4">The sequence shown here is derived from an EMBL/GenBank/DDBJ whole genome shotgun (WGS) entry which is preliminary data.</text>
</comment>
<name>A0ABT5VA14_9BACI</name>
<gene>
    <name evidence="4" type="ORF">N7Z68_02815</name>
</gene>
<feature type="domain" description="Lon proteolytic" evidence="3">
    <location>
        <begin position="577"/>
        <end position="772"/>
    </location>
</feature>
<feature type="active site" evidence="2">
    <location>
        <position position="710"/>
    </location>
</feature>
<evidence type="ECO:0000313" key="5">
    <source>
        <dbReference type="Proteomes" id="UP001148125"/>
    </source>
</evidence>
<dbReference type="InterPro" id="IPR020568">
    <property type="entry name" value="Ribosomal_Su5_D2-typ_SF"/>
</dbReference>
<protein>
    <recommendedName>
        <fullName evidence="2">endopeptidase La</fullName>
        <ecNumber evidence="2">3.4.21.53</ecNumber>
    </recommendedName>
</protein>
<dbReference type="InterPro" id="IPR027417">
    <property type="entry name" value="P-loop_NTPase"/>
</dbReference>
<comment type="catalytic activity">
    <reaction evidence="2">
        <text>Hydrolysis of proteins in presence of ATP.</text>
        <dbReference type="EC" id="3.4.21.53"/>
    </reaction>
</comment>
<dbReference type="Pfam" id="PF20437">
    <property type="entry name" value="LonC_helical"/>
    <property type="match status" value="1"/>
</dbReference>